<name>A0ACC4WFP7_STRFR</name>
<accession>A0ACC4WFP7</accession>
<dbReference type="Proteomes" id="UP000037185">
    <property type="component" value="Unassembled WGS sequence"/>
</dbReference>
<protein>
    <submittedName>
        <fullName evidence="1">Uncharacterized protein</fullName>
    </submittedName>
</protein>
<reference evidence="1" key="1">
    <citation type="submission" date="2015-07" db="EMBL/GenBank/DDBJ databases">
        <title>Draft genome sequence of Streptomyces fradiae, a resistant strain to nitron-oligomycin.</title>
        <authorList>
            <person name="Vatlin A.A."/>
            <person name="Bekker O.B."/>
            <person name="Danilenko V.N."/>
        </authorList>
    </citation>
    <scope>NUCLEOTIDE SEQUENCE</scope>
    <source>
        <strain evidence="1">Olg1-1</strain>
    </source>
</reference>
<dbReference type="EMBL" id="LGSP01000007">
    <property type="protein sequence ID" value="KNE83401.1"/>
    <property type="molecule type" value="Genomic_DNA"/>
</dbReference>
<evidence type="ECO:0000313" key="2">
    <source>
        <dbReference type="Proteomes" id="UP000037185"/>
    </source>
</evidence>
<evidence type="ECO:0000313" key="1">
    <source>
        <dbReference type="EMBL" id="KNE83401.1"/>
    </source>
</evidence>
<comment type="caution">
    <text evidence="1">The sequence shown here is derived from an EMBL/GenBank/DDBJ whole genome shotgun (WGS) entry which is preliminary data.</text>
</comment>
<organism evidence="1 2">
    <name type="scientific">Streptomyces fradiae</name>
    <name type="common">Streptomyces roseoflavus</name>
    <dbReference type="NCBI Taxonomy" id="1906"/>
    <lineage>
        <taxon>Bacteria</taxon>
        <taxon>Bacillati</taxon>
        <taxon>Actinomycetota</taxon>
        <taxon>Actinomycetes</taxon>
        <taxon>Kitasatosporales</taxon>
        <taxon>Streptomycetaceae</taxon>
        <taxon>Streptomyces</taxon>
    </lineage>
</organism>
<gene>
    <name evidence="1" type="ORF">ADZ36_05865</name>
</gene>
<sequence>MPSDPAADTTHLHQLADNIRREERRVLGFPGNLDFSLENLAPLLGVFFNNLGDPYSPDAANLNAKPYEVAVLEYFAAVAGAQPREVYGYVASSSSEALLHGLATARRMLPAAYVYASDQAHYSIRRACELLGMELVTVASCPNGTMNPEDLRVQALRRRRAGGAIVVATCGTTMLGAVDDITALRAAASAAGEVYVHVDAAGGGLVAAHTHPQPNWSFAHGADSLNVSGHKILGMPVPAGISLVRHELLSETAGGEYIAATDRTLACSRSGLASLLLWARLRSLGRTGMAALVGRCQEVAVYAVDRLERAGADPGLFPGSLTVTLTRPPTWVVGKWHLACAGERAHLVTVGHVTYAAVDEFAADVAAARCELLA</sequence>
<keyword evidence="2" id="KW-1185">Reference proteome</keyword>
<proteinExistence type="predicted"/>